<evidence type="ECO:0000256" key="2">
    <source>
        <dbReference type="ARBA" id="ARBA00007613"/>
    </source>
</evidence>
<dbReference type="GO" id="GO:0015288">
    <property type="term" value="F:porin activity"/>
    <property type="evidence" value="ECO:0007669"/>
    <property type="project" value="TreeGrafter"/>
</dbReference>
<dbReference type="AlphaFoldDB" id="A0A6J5G6K5"/>
<keyword evidence="6" id="KW-0472">Membrane</keyword>
<dbReference type="InterPro" id="IPR003423">
    <property type="entry name" value="OMP_efflux"/>
</dbReference>
<sequence length="474" mass="50598">MYLNLSGAACLCFVLCSGPVMAEAPGQPRAPSGKFDWGANRLDPATLEKQIAGDQAEVNLDADILDRELDLNHAVAIAVNRHPSIADTIATLAESTSAIDVARAGYFPQITAGLGGGNSTLTGTGNSTSVSVSQMLFDFGKVSGAVDQAKAGVSRQQATVLKQIDTIAQQTAGAVVNAHRYQVLEQIAKEQVAAVEKVLLMSQRRADAGVSTRSDPIQAESRVQSARADLLQVSAQKAQAFEHLRTLLGGRFAGTIASLPEDKAALVALNPDPNTDGIPDVLAAKADMRSAIAQLDVAKAQRWPTLTLDISQNKSLSGVNPSTYVPDGSYRSIMLDVSWKVFQGGALSAQIKAADNALASARSRVQVARLNGSDDARSFRELAIGAKGRFGVLERRKRSITEARNLYREQYKLGTRSILDLLNAEQEFFQAVSDEESVKHDFWINLVGYVAATGAGREFYGLNKTVVQGMDVLP</sequence>
<evidence type="ECO:0000256" key="5">
    <source>
        <dbReference type="ARBA" id="ARBA00022692"/>
    </source>
</evidence>
<evidence type="ECO:0008006" key="11">
    <source>
        <dbReference type="Google" id="ProtNLM"/>
    </source>
</evidence>
<dbReference type="SUPFAM" id="SSF56954">
    <property type="entry name" value="Outer membrane efflux proteins (OEP)"/>
    <property type="match status" value="1"/>
</dbReference>
<keyword evidence="3" id="KW-0813">Transport</keyword>
<evidence type="ECO:0000256" key="3">
    <source>
        <dbReference type="ARBA" id="ARBA00022448"/>
    </source>
</evidence>
<evidence type="ECO:0000256" key="1">
    <source>
        <dbReference type="ARBA" id="ARBA00004442"/>
    </source>
</evidence>
<evidence type="ECO:0000256" key="7">
    <source>
        <dbReference type="ARBA" id="ARBA00023237"/>
    </source>
</evidence>
<evidence type="ECO:0000256" key="4">
    <source>
        <dbReference type="ARBA" id="ARBA00022452"/>
    </source>
</evidence>
<keyword evidence="5" id="KW-0812">Transmembrane</keyword>
<name>A0A6J5G6K5_9BURK</name>
<dbReference type="EMBL" id="CADIKI010000010">
    <property type="protein sequence ID" value="CAB3794728.1"/>
    <property type="molecule type" value="Genomic_DNA"/>
</dbReference>
<dbReference type="PANTHER" id="PTHR30026:SF22">
    <property type="entry name" value="OUTER MEMBRANE EFFLUX PROTEIN"/>
    <property type="match status" value="1"/>
</dbReference>
<evidence type="ECO:0000313" key="9">
    <source>
        <dbReference type="EMBL" id="CAB3794728.1"/>
    </source>
</evidence>
<keyword evidence="7" id="KW-0998">Cell outer membrane</keyword>
<accession>A0A6J5G6K5</accession>
<organism evidence="9 10">
    <name type="scientific">Paraburkholderia fynbosensis</name>
    <dbReference type="NCBI Taxonomy" id="1200993"/>
    <lineage>
        <taxon>Bacteria</taxon>
        <taxon>Pseudomonadati</taxon>
        <taxon>Pseudomonadota</taxon>
        <taxon>Betaproteobacteria</taxon>
        <taxon>Burkholderiales</taxon>
        <taxon>Burkholderiaceae</taxon>
        <taxon>Paraburkholderia</taxon>
    </lineage>
</organism>
<keyword evidence="10" id="KW-1185">Reference proteome</keyword>
<reference evidence="9 10" key="1">
    <citation type="submission" date="2020-04" db="EMBL/GenBank/DDBJ databases">
        <authorList>
            <person name="De Canck E."/>
        </authorList>
    </citation>
    <scope>NUCLEOTIDE SEQUENCE [LARGE SCALE GENOMIC DNA]</scope>
    <source>
        <strain evidence="9 10">LMG 27177</strain>
    </source>
</reference>
<dbReference type="GO" id="GO:0009279">
    <property type="term" value="C:cell outer membrane"/>
    <property type="evidence" value="ECO:0007669"/>
    <property type="project" value="UniProtKB-SubCell"/>
</dbReference>
<dbReference type="GO" id="GO:0015562">
    <property type="term" value="F:efflux transmembrane transporter activity"/>
    <property type="evidence" value="ECO:0007669"/>
    <property type="project" value="InterPro"/>
</dbReference>
<dbReference type="InterPro" id="IPR010130">
    <property type="entry name" value="T1SS_OMP_TolC"/>
</dbReference>
<feature type="signal peptide" evidence="8">
    <location>
        <begin position="1"/>
        <end position="22"/>
    </location>
</feature>
<dbReference type="GO" id="GO:1990281">
    <property type="term" value="C:efflux pump complex"/>
    <property type="evidence" value="ECO:0007669"/>
    <property type="project" value="TreeGrafter"/>
</dbReference>
<keyword evidence="4" id="KW-1134">Transmembrane beta strand</keyword>
<evidence type="ECO:0000256" key="6">
    <source>
        <dbReference type="ARBA" id="ARBA00023136"/>
    </source>
</evidence>
<keyword evidence="8" id="KW-0732">Signal</keyword>
<dbReference type="Gene3D" id="1.20.1600.10">
    <property type="entry name" value="Outer membrane efflux proteins (OEP)"/>
    <property type="match status" value="1"/>
</dbReference>
<dbReference type="NCBIfam" id="TIGR01844">
    <property type="entry name" value="type_I_sec_TolC"/>
    <property type="match status" value="1"/>
</dbReference>
<gene>
    <name evidence="9" type="ORF">LMG27177_03732</name>
</gene>
<evidence type="ECO:0000256" key="8">
    <source>
        <dbReference type="SAM" id="SignalP"/>
    </source>
</evidence>
<dbReference type="InterPro" id="IPR051906">
    <property type="entry name" value="TolC-like"/>
</dbReference>
<dbReference type="Proteomes" id="UP000494252">
    <property type="component" value="Unassembled WGS sequence"/>
</dbReference>
<dbReference type="PANTHER" id="PTHR30026">
    <property type="entry name" value="OUTER MEMBRANE PROTEIN TOLC"/>
    <property type="match status" value="1"/>
</dbReference>
<evidence type="ECO:0000313" key="10">
    <source>
        <dbReference type="Proteomes" id="UP000494252"/>
    </source>
</evidence>
<protein>
    <recommendedName>
        <fullName evidence="11">Outer membrane efflux protein BepC</fullName>
    </recommendedName>
</protein>
<feature type="chain" id="PRO_5026948304" description="Outer membrane efflux protein BepC" evidence="8">
    <location>
        <begin position="23"/>
        <end position="474"/>
    </location>
</feature>
<proteinExistence type="inferred from homology"/>
<comment type="subcellular location">
    <subcellularLocation>
        <location evidence="1">Cell outer membrane</location>
    </subcellularLocation>
</comment>
<dbReference type="Pfam" id="PF02321">
    <property type="entry name" value="OEP"/>
    <property type="match status" value="2"/>
</dbReference>
<comment type="similarity">
    <text evidence="2">Belongs to the outer membrane factor (OMF) (TC 1.B.17) family.</text>
</comment>
<dbReference type="RefSeq" id="WP_175161822.1">
    <property type="nucleotide sequence ID" value="NZ_CADIKI010000010.1"/>
</dbReference>